<dbReference type="AlphaFoldDB" id="A0A967AV27"/>
<dbReference type="Pfam" id="PF00582">
    <property type="entry name" value="Usp"/>
    <property type="match status" value="2"/>
</dbReference>
<comment type="caution">
    <text evidence="3">The sequence shown here is derived from an EMBL/GenBank/DDBJ whole genome shotgun (WGS) entry which is preliminary data.</text>
</comment>
<evidence type="ECO:0000259" key="2">
    <source>
        <dbReference type="Pfam" id="PF00582"/>
    </source>
</evidence>
<dbReference type="InterPro" id="IPR006015">
    <property type="entry name" value="Universal_stress_UspA"/>
</dbReference>
<accession>A0A967AV27</accession>
<dbReference type="CDD" id="cd00293">
    <property type="entry name" value="USP-like"/>
    <property type="match status" value="2"/>
</dbReference>
<dbReference type="EMBL" id="VIKU02000002">
    <property type="protein sequence ID" value="NHF59710.1"/>
    <property type="molecule type" value="Genomic_DNA"/>
</dbReference>
<dbReference type="PANTHER" id="PTHR46268:SF6">
    <property type="entry name" value="UNIVERSAL STRESS PROTEIN UP12"/>
    <property type="match status" value="1"/>
</dbReference>
<evidence type="ECO:0000313" key="4">
    <source>
        <dbReference type="Proteomes" id="UP000707206"/>
    </source>
</evidence>
<evidence type="ECO:0000313" key="3">
    <source>
        <dbReference type="EMBL" id="NHF59710.1"/>
    </source>
</evidence>
<proteinExistence type="inferred from homology"/>
<sequence length="273" mass="31062">MKKILIPVDFSEYSEYALEVAATIAKTTGAEIIVLHMMGLSESIFTKDESQEFMEAQYYMRLAKKRFASFLNHEYLQGIKVSEMVQNYKRFDEINTIAKELHIDLVIMGSHGVGGMVDIFVGSNTEKVVRTSEVPVLVIKKRMPDFKIKRIVLAWHFKDENVLVYRKLRDFAAAFDAILHLVYINLPAAHFMSSKQIEDRIAQFMENTGIKKEVAIYNDYSVEEGLLQYARKIEADLVAVPTHGRKGLSHFLVGSIGEDVANHAQLPVLTLKM</sequence>
<gene>
    <name evidence="3" type="ORF">FK220_010180</name>
</gene>
<comment type="similarity">
    <text evidence="1">Belongs to the universal stress protein A family.</text>
</comment>
<reference evidence="3" key="2">
    <citation type="submission" date="2020-03" db="EMBL/GenBank/DDBJ databases">
        <title>Flavobacteriaceae bacterium strain TP-CH-4, a member of the family Flavobacteriaceae isolated from a deep-sea seamount.</title>
        <authorList>
            <person name="Zhang D.-C."/>
        </authorList>
    </citation>
    <scope>NUCLEOTIDE SEQUENCE</scope>
    <source>
        <strain evidence="3">TP-CH-4</strain>
    </source>
</reference>
<organism evidence="3 4">
    <name type="scientific">Pelagihabitans pacificus</name>
    <dbReference type="NCBI Taxonomy" id="2696054"/>
    <lineage>
        <taxon>Bacteria</taxon>
        <taxon>Pseudomonadati</taxon>
        <taxon>Bacteroidota</taxon>
        <taxon>Flavobacteriia</taxon>
        <taxon>Flavobacteriales</taxon>
        <taxon>Flavobacteriaceae</taxon>
        <taxon>Pelagihabitans</taxon>
    </lineage>
</organism>
<dbReference type="PANTHER" id="PTHR46268">
    <property type="entry name" value="STRESS RESPONSE PROTEIN NHAX"/>
    <property type="match status" value="1"/>
</dbReference>
<reference evidence="3" key="1">
    <citation type="submission" date="2019-07" db="EMBL/GenBank/DDBJ databases">
        <authorList>
            <person name="De-Chao Zhang Q."/>
        </authorList>
    </citation>
    <scope>NUCLEOTIDE SEQUENCE</scope>
    <source>
        <strain evidence="3">TP-CH-4</strain>
    </source>
</reference>
<dbReference type="RefSeq" id="WP_152574200.1">
    <property type="nucleotide sequence ID" value="NZ_VIKU02000002.1"/>
</dbReference>
<keyword evidence="4" id="KW-1185">Reference proteome</keyword>
<feature type="domain" description="UspA" evidence="2">
    <location>
        <begin position="1"/>
        <end position="140"/>
    </location>
</feature>
<dbReference type="Proteomes" id="UP000707206">
    <property type="component" value="Unassembled WGS sequence"/>
</dbReference>
<name>A0A967AV27_9FLAO</name>
<feature type="domain" description="UspA" evidence="2">
    <location>
        <begin position="148"/>
        <end position="271"/>
    </location>
</feature>
<dbReference type="SUPFAM" id="SSF52402">
    <property type="entry name" value="Adenine nucleotide alpha hydrolases-like"/>
    <property type="match status" value="2"/>
</dbReference>
<dbReference type="Gene3D" id="3.40.50.620">
    <property type="entry name" value="HUPs"/>
    <property type="match status" value="2"/>
</dbReference>
<dbReference type="InterPro" id="IPR006016">
    <property type="entry name" value="UspA"/>
</dbReference>
<protein>
    <submittedName>
        <fullName evidence="3">Universal stress protein</fullName>
    </submittedName>
</protein>
<dbReference type="PRINTS" id="PR01438">
    <property type="entry name" value="UNVRSLSTRESS"/>
</dbReference>
<dbReference type="InterPro" id="IPR014729">
    <property type="entry name" value="Rossmann-like_a/b/a_fold"/>
</dbReference>
<evidence type="ECO:0000256" key="1">
    <source>
        <dbReference type="ARBA" id="ARBA00008791"/>
    </source>
</evidence>